<proteinExistence type="predicted"/>
<accession>A0AAE1BRY0</accession>
<name>A0AAE1BRY0_PETCI</name>
<feature type="compositionally biased region" description="Acidic residues" evidence="1">
    <location>
        <begin position="102"/>
        <end position="119"/>
    </location>
</feature>
<dbReference type="Proteomes" id="UP001286313">
    <property type="component" value="Unassembled WGS sequence"/>
</dbReference>
<protein>
    <submittedName>
        <fullName evidence="2">Uncharacterized protein</fullName>
    </submittedName>
</protein>
<evidence type="ECO:0000313" key="2">
    <source>
        <dbReference type="EMBL" id="KAK3855182.1"/>
    </source>
</evidence>
<feature type="compositionally biased region" description="Basic and acidic residues" evidence="1">
    <location>
        <begin position="36"/>
        <end position="55"/>
    </location>
</feature>
<feature type="compositionally biased region" description="Polar residues" evidence="1">
    <location>
        <begin position="59"/>
        <end position="69"/>
    </location>
</feature>
<comment type="caution">
    <text evidence="2">The sequence shown here is derived from an EMBL/GenBank/DDBJ whole genome shotgun (WGS) entry which is preliminary data.</text>
</comment>
<organism evidence="2 3">
    <name type="scientific">Petrolisthes cinctipes</name>
    <name type="common">Flat porcelain crab</name>
    <dbReference type="NCBI Taxonomy" id="88211"/>
    <lineage>
        <taxon>Eukaryota</taxon>
        <taxon>Metazoa</taxon>
        <taxon>Ecdysozoa</taxon>
        <taxon>Arthropoda</taxon>
        <taxon>Crustacea</taxon>
        <taxon>Multicrustacea</taxon>
        <taxon>Malacostraca</taxon>
        <taxon>Eumalacostraca</taxon>
        <taxon>Eucarida</taxon>
        <taxon>Decapoda</taxon>
        <taxon>Pleocyemata</taxon>
        <taxon>Anomura</taxon>
        <taxon>Galatheoidea</taxon>
        <taxon>Porcellanidae</taxon>
        <taxon>Petrolisthes</taxon>
    </lineage>
</organism>
<reference evidence="2" key="1">
    <citation type="submission" date="2023-10" db="EMBL/GenBank/DDBJ databases">
        <title>Genome assemblies of two species of porcelain crab, Petrolisthes cinctipes and Petrolisthes manimaculis (Anomura: Porcellanidae).</title>
        <authorList>
            <person name="Angst P."/>
        </authorList>
    </citation>
    <scope>NUCLEOTIDE SEQUENCE</scope>
    <source>
        <strain evidence="2">PB745_01</strain>
        <tissue evidence="2">Gill</tissue>
    </source>
</reference>
<gene>
    <name evidence="2" type="ORF">Pcinc_038395</name>
</gene>
<keyword evidence="3" id="KW-1185">Reference proteome</keyword>
<sequence>MGKIFIFHLTSSFLSISFIVSSFLLPPSLTYLSHSPDGRIDDRRDSSRPTQEGRKVTHGTLQSEGSDVRNTPLRRPIKHSTHQTDEDTDELNDIGVGHSVEAAEEGVEDGDAGREDDGDGVVQVEYHTEGRS</sequence>
<dbReference type="AlphaFoldDB" id="A0AAE1BRY0"/>
<dbReference type="EMBL" id="JAWQEG010006317">
    <property type="protein sequence ID" value="KAK3855182.1"/>
    <property type="molecule type" value="Genomic_DNA"/>
</dbReference>
<evidence type="ECO:0000256" key="1">
    <source>
        <dbReference type="SAM" id="MobiDB-lite"/>
    </source>
</evidence>
<feature type="region of interest" description="Disordered" evidence="1">
    <location>
        <begin position="33"/>
        <end position="132"/>
    </location>
</feature>
<evidence type="ECO:0000313" key="3">
    <source>
        <dbReference type="Proteomes" id="UP001286313"/>
    </source>
</evidence>